<evidence type="ECO:0000256" key="1">
    <source>
        <dbReference type="SAM" id="MobiDB-lite"/>
    </source>
</evidence>
<organism evidence="2 3">
    <name type="scientific">Stereum hirsutum (strain FP-91666)</name>
    <name type="common">White-rot fungus</name>
    <dbReference type="NCBI Taxonomy" id="721885"/>
    <lineage>
        <taxon>Eukaryota</taxon>
        <taxon>Fungi</taxon>
        <taxon>Dikarya</taxon>
        <taxon>Basidiomycota</taxon>
        <taxon>Agaricomycotina</taxon>
        <taxon>Agaricomycetes</taxon>
        <taxon>Russulales</taxon>
        <taxon>Stereaceae</taxon>
        <taxon>Stereum</taxon>
    </lineage>
</organism>
<reference evidence="3" key="1">
    <citation type="journal article" date="2012" name="Science">
        <title>The Paleozoic origin of enzymatic lignin decomposition reconstructed from 31 fungal genomes.</title>
        <authorList>
            <person name="Floudas D."/>
            <person name="Binder M."/>
            <person name="Riley R."/>
            <person name="Barry K."/>
            <person name="Blanchette R.A."/>
            <person name="Henrissat B."/>
            <person name="Martinez A.T."/>
            <person name="Otillar R."/>
            <person name="Spatafora J.W."/>
            <person name="Yadav J.S."/>
            <person name="Aerts A."/>
            <person name="Benoit I."/>
            <person name="Boyd A."/>
            <person name="Carlson A."/>
            <person name="Copeland A."/>
            <person name="Coutinho P.M."/>
            <person name="de Vries R.P."/>
            <person name="Ferreira P."/>
            <person name="Findley K."/>
            <person name="Foster B."/>
            <person name="Gaskell J."/>
            <person name="Glotzer D."/>
            <person name="Gorecki P."/>
            <person name="Heitman J."/>
            <person name="Hesse C."/>
            <person name="Hori C."/>
            <person name="Igarashi K."/>
            <person name="Jurgens J.A."/>
            <person name="Kallen N."/>
            <person name="Kersten P."/>
            <person name="Kohler A."/>
            <person name="Kuees U."/>
            <person name="Kumar T.K.A."/>
            <person name="Kuo A."/>
            <person name="LaButti K."/>
            <person name="Larrondo L.F."/>
            <person name="Lindquist E."/>
            <person name="Ling A."/>
            <person name="Lombard V."/>
            <person name="Lucas S."/>
            <person name="Lundell T."/>
            <person name="Martin R."/>
            <person name="McLaughlin D.J."/>
            <person name="Morgenstern I."/>
            <person name="Morin E."/>
            <person name="Murat C."/>
            <person name="Nagy L.G."/>
            <person name="Nolan M."/>
            <person name="Ohm R.A."/>
            <person name="Patyshakuliyeva A."/>
            <person name="Rokas A."/>
            <person name="Ruiz-Duenas F.J."/>
            <person name="Sabat G."/>
            <person name="Salamov A."/>
            <person name="Samejima M."/>
            <person name="Schmutz J."/>
            <person name="Slot J.C."/>
            <person name="St John F."/>
            <person name="Stenlid J."/>
            <person name="Sun H."/>
            <person name="Sun S."/>
            <person name="Syed K."/>
            <person name="Tsang A."/>
            <person name="Wiebenga A."/>
            <person name="Young D."/>
            <person name="Pisabarro A."/>
            <person name="Eastwood D.C."/>
            <person name="Martin F."/>
            <person name="Cullen D."/>
            <person name="Grigoriev I.V."/>
            <person name="Hibbett D.S."/>
        </authorList>
    </citation>
    <scope>NUCLEOTIDE SEQUENCE [LARGE SCALE GENOMIC DNA]</scope>
    <source>
        <strain evidence="3">FP-91666</strain>
    </source>
</reference>
<dbReference type="OMA" id="SEWPSIC"/>
<sequence>MSATITLHADLFYADSEWPSICPSRASRTYLGHVAPLLLNSITEADDRVRRSEAIHNALSSCTGPFEPCDSPEYGPGDSQFATPSSTPNPELDDISMAPPPTTNPAFNSTTVLLSQATANLVSHEAKSRREKRKAHSRGHRKEVHDLKITAKGPVNRKTRSNTSKKHAGFGKVVKVANFRVANLSIAPGGDIGRHRPAEKTLPSLASLMARPGFQYIPNDGLSSLGVVDPDGTLVAGIFPGPTSRDPNTPLWGSVIDEMSGLMERLRSEEDISFLKGETHHRRGDYTVVSSGITHGNGRKAPGNLRERHPTIVQELKDNGAVRRIIGHQDGVSI</sequence>
<dbReference type="GeneID" id="18802537"/>
<dbReference type="Proteomes" id="UP000053927">
    <property type="component" value="Unassembled WGS sequence"/>
</dbReference>
<dbReference type="EMBL" id="JH687455">
    <property type="protein sequence ID" value="EIM79003.1"/>
    <property type="molecule type" value="Genomic_DNA"/>
</dbReference>
<evidence type="ECO:0000313" key="2">
    <source>
        <dbReference type="EMBL" id="EIM79003.1"/>
    </source>
</evidence>
<accession>R7RW66</accession>
<feature type="compositionally biased region" description="Polar residues" evidence="1">
    <location>
        <begin position="80"/>
        <end position="89"/>
    </location>
</feature>
<dbReference type="AlphaFoldDB" id="R7RW66"/>
<proteinExistence type="predicted"/>
<name>R7RW66_STEHR</name>
<feature type="region of interest" description="Disordered" evidence="1">
    <location>
        <begin position="121"/>
        <end position="143"/>
    </location>
</feature>
<dbReference type="KEGG" id="shs:STEHIDRAFT_164108"/>
<evidence type="ECO:0000313" key="3">
    <source>
        <dbReference type="Proteomes" id="UP000053927"/>
    </source>
</evidence>
<protein>
    <submittedName>
        <fullName evidence="2">Uncharacterized protein</fullName>
    </submittedName>
</protein>
<feature type="compositionally biased region" description="Basic residues" evidence="1">
    <location>
        <begin position="127"/>
        <end position="142"/>
    </location>
</feature>
<gene>
    <name evidence="2" type="ORF">STEHIDRAFT_164108</name>
</gene>
<keyword evidence="3" id="KW-1185">Reference proteome</keyword>
<dbReference type="RefSeq" id="XP_007311900.1">
    <property type="nucleotide sequence ID" value="XM_007311838.1"/>
</dbReference>
<feature type="region of interest" description="Disordered" evidence="1">
    <location>
        <begin position="66"/>
        <end position="108"/>
    </location>
</feature>